<proteinExistence type="predicted"/>
<dbReference type="EMBL" id="AP024747">
    <property type="protein sequence ID" value="BCY24368.1"/>
    <property type="molecule type" value="Genomic_DNA"/>
</dbReference>
<dbReference type="FunFam" id="3.40.50.10090:FF:000001">
    <property type="entry name" value="Bifunctional uroporphyrinogen-III C-methyltransferase/uroporphyrinogen-III synthase"/>
    <property type="match status" value="1"/>
</dbReference>
<dbReference type="InterPro" id="IPR014777">
    <property type="entry name" value="4pyrrole_Mease_sub1"/>
</dbReference>
<dbReference type="GO" id="GO:0004851">
    <property type="term" value="F:uroporphyrin-III C-methyltransferase activity"/>
    <property type="evidence" value="ECO:0007669"/>
    <property type="project" value="UniProtKB-EC"/>
</dbReference>
<evidence type="ECO:0000259" key="7">
    <source>
        <dbReference type="Pfam" id="PF00590"/>
    </source>
</evidence>
<reference evidence="9" key="1">
    <citation type="submission" date="2021-06" db="EMBL/GenBank/DDBJ databases">
        <title>Genome sequence of Cutibacterium modestum strain KB17-24694.</title>
        <authorList>
            <person name="Dekio I."/>
            <person name="Asahina A."/>
            <person name="Nishida M."/>
        </authorList>
    </citation>
    <scope>NUCLEOTIDE SEQUENCE</scope>
    <source>
        <strain evidence="9">KB17-24694</strain>
    </source>
</reference>
<evidence type="ECO:0000256" key="1">
    <source>
        <dbReference type="ARBA" id="ARBA00012162"/>
    </source>
</evidence>
<evidence type="ECO:0000256" key="3">
    <source>
        <dbReference type="ARBA" id="ARBA00022679"/>
    </source>
</evidence>
<evidence type="ECO:0000313" key="10">
    <source>
        <dbReference type="Proteomes" id="UP000825072"/>
    </source>
</evidence>
<keyword evidence="4" id="KW-0949">S-adenosyl-L-methionine</keyword>
<sequence length="607" mass="64528">MDGQACTFAHGPALLTSMPNAGAHRLARRQTPEGLQMTDEAHQSTMQPAGDLGTASAQARVQFVGTGPGDPNLLTLGAVDAINRAQVIVISCAQHRLLLGSDFLELRPDVRIVSADGADEEATDLPSQPGTGTPTPVDVDEHCVDVTATVIDAASQGLEVVRLVSGDPFLDGDIGAEAAAVARADHDVDVVPGVTGMTAVPEYAGLALHGHDVQLIGDAACQRDVDGHGSDWSDQGLIVVNTAVGKLKDVVKHAVESGRSKDEPAALICHGATTQQTTHTVTLGELPQTAKTARLDNAEPVHIAIGKVVEAPEREQLDWYESKPLFGWNILIPRTRDHSATLPSRLQSYGAHSLDVPTISMEPPRTPQQMDKAIRGLVEGRYEWVVFTSANAVHAVSEKLEQIGLDARAYSGLRIAAIFDSTINALAEWGVRPDLVPAGEQSTRALAAVFPAFDEALDPINRVFVPRADIATESLSADLSELGWEVEDVVGYRTVRAAPPPAETREAIKTGKFDAVVFTSSTTVRNLVGIAGKPHKHTVVAAIGMRTAETCREHGLTVDVIAPEPTALGLADALADFAAKRRDEMVAKGLSVVRPSQRKRRGRHPSR</sequence>
<evidence type="ECO:0000256" key="5">
    <source>
        <dbReference type="ARBA" id="ARBA00023244"/>
    </source>
</evidence>
<dbReference type="SUPFAM" id="SSF53790">
    <property type="entry name" value="Tetrapyrrole methylase"/>
    <property type="match status" value="1"/>
</dbReference>
<feature type="compositionally biased region" description="Polar residues" evidence="6">
    <location>
        <begin position="125"/>
        <end position="134"/>
    </location>
</feature>
<dbReference type="InterPro" id="IPR003754">
    <property type="entry name" value="4pyrrol_synth_uPrphyn_synth"/>
</dbReference>
<keyword evidence="3" id="KW-0808">Transferase</keyword>
<dbReference type="Proteomes" id="UP000825072">
    <property type="component" value="Chromosome 1"/>
</dbReference>
<evidence type="ECO:0000256" key="4">
    <source>
        <dbReference type="ARBA" id="ARBA00022691"/>
    </source>
</evidence>
<dbReference type="EC" id="2.1.1.107" evidence="1"/>
<dbReference type="GO" id="GO:0004852">
    <property type="term" value="F:uroporphyrinogen-III synthase activity"/>
    <property type="evidence" value="ECO:0007669"/>
    <property type="project" value="InterPro"/>
</dbReference>
<dbReference type="InterPro" id="IPR036108">
    <property type="entry name" value="4pyrrol_syn_uPrphyn_synt_sf"/>
</dbReference>
<dbReference type="Gene3D" id="3.40.50.10090">
    <property type="match status" value="2"/>
</dbReference>
<dbReference type="PROSITE" id="PS00839">
    <property type="entry name" value="SUMT_1"/>
    <property type="match status" value="1"/>
</dbReference>
<dbReference type="InterPro" id="IPR050161">
    <property type="entry name" value="Siro_Cobalamin_biosynth"/>
</dbReference>
<dbReference type="Gene3D" id="3.30.950.10">
    <property type="entry name" value="Methyltransferase, Cobalt-precorrin-4 Transmethylase, Domain 2"/>
    <property type="match status" value="1"/>
</dbReference>
<dbReference type="PANTHER" id="PTHR45790">
    <property type="entry name" value="SIROHEME SYNTHASE-RELATED"/>
    <property type="match status" value="1"/>
</dbReference>
<feature type="domain" description="Tetrapyrrole biosynthesis uroporphyrinogen III synthase" evidence="8">
    <location>
        <begin position="344"/>
        <end position="570"/>
    </location>
</feature>
<dbReference type="FunFam" id="3.40.50.10090:FF:000002">
    <property type="entry name" value="Bifunctional uroporphyrinogen-III C-methyltransferase/uroporphyrinogen-III synthase"/>
    <property type="match status" value="1"/>
</dbReference>
<dbReference type="Gene3D" id="3.40.1010.10">
    <property type="entry name" value="Cobalt-precorrin-4 Transmethylase, Domain 1"/>
    <property type="match status" value="1"/>
</dbReference>
<evidence type="ECO:0000256" key="6">
    <source>
        <dbReference type="SAM" id="MobiDB-lite"/>
    </source>
</evidence>
<dbReference type="InterPro" id="IPR035996">
    <property type="entry name" value="4pyrrol_Methylase_sf"/>
</dbReference>
<dbReference type="PANTHER" id="PTHR45790:SF3">
    <property type="entry name" value="S-ADENOSYL-L-METHIONINE-DEPENDENT UROPORPHYRINOGEN III METHYLTRANSFERASE, CHLOROPLASTIC"/>
    <property type="match status" value="1"/>
</dbReference>
<dbReference type="CDD" id="cd06578">
    <property type="entry name" value="HemD"/>
    <property type="match status" value="1"/>
</dbReference>
<dbReference type="InterPro" id="IPR000878">
    <property type="entry name" value="4pyrrol_Mease"/>
</dbReference>
<dbReference type="InterPro" id="IPR003043">
    <property type="entry name" value="Uropor_MeTrfase_CS"/>
</dbReference>
<gene>
    <name evidence="9" type="ORF">KB1_03580</name>
</gene>
<dbReference type="SUPFAM" id="SSF69618">
    <property type="entry name" value="HemD-like"/>
    <property type="match status" value="1"/>
</dbReference>
<feature type="region of interest" description="Disordered" evidence="6">
    <location>
        <begin position="117"/>
        <end position="137"/>
    </location>
</feature>
<dbReference type="GO" id="GO:0032259">
    <property type="term" value="P:methylation"/>
    <property type="evidence" value="ECO:0007669"/>
    <property type="project" value="UniProtKB-KW"/>
</dbReference>
<evidence type="ECO:0000313" key="9">
    <source>
        <dbReference type="EMBL" id="BCY24368.1"/>
    </source>
</evidence>
<dbReference type="InterPro" id="IPR014776">
    <property type="entry name" value="4pyrrole_Mease_sub2"/>
</dbReference>
<keyword evidence="2" id="KW-0489">Methyltransferase</keyword>
<protein>
    <recommendedName>
        <fullName evidence="1">uroporphyrinogen-III C-methyltransferase</fullName>
        <ecNumber evidence="1">2.1.1.107</ecNumber>
    </recommendedName>
</protein>
<dbReference type="Pfam" id="PF02602">
    <property type="entry name" value="HEM4"/>
    <property type="match status" value="1"/>
</dbReference>
<evidence type="ECO:0000259" key="8">
    <source>
        <dbReference type="Pfam" id="PF02602"/>
    </source>
</evidence>
<keyword evidence="5" id="KW-0627">Porphyrin biosynthesis</keyword>
<dbReference type="Pfam" id="PF00590">
    <property type="entry name" value="TP_methylase"/>
    <property type="match status" value="1"/>
</dbReference>
<dbReference type="AlphaFoldDB" id="A0AAD1NUR2"/>
<organism evidence="9 10">
    <name type="scientific">Cutibacterium modestum</name>
    <dbReference type="NCBI Taxonomy" id="2559073"/>
    <lineage>
        <taxon>Bacteria</taxon>
        <taxon>Bacillati</taxon>
        <taxon>Actinomycetota</taxon>
        <taxon>Actinomycetes</taxon>
        <taxon>Propionibacteriales</taxon>
        <taxon>Propionibacteriaceae</taxon>
        <taxon>Cutibacterium</taxon>
    </lineage>
</organism>
<feature type="domain" description="Tetrapyrrole methylase" evidence="7">
    <location>
        <begin position="61"/>
        <end position="286"/>
    </location>
</feature>
<evidence type="ECO:0000256" key="2">
    <source>
        <dbReference type="ARBA" id="ARBA00022603"/>
    </source>
</evidence>
<accession>A0AAD1NUR2</accession>
<dbReference type="GO" id="GO:0019354">
    <property type="term" value="P:siroheme biosynthetic process"/>
    <property type="evidence" value="ECO:0007669"/>
    <property type="project" value="TreeGrafter"/>
</dbReference>
<name>A0AAD1NUR2_9ACTN</name>